<sequence>MKKQLSLKESFNIAWNRFDLKEKIFVVFAFLVSLGFNLYGILPTLTARDFDLLNILSIIMAVFGFIGTWTLAIQWQHTFKANGVQNVAGILVAGIQGVYGDMFKSCYYLATEFIGHYNWKKRRSDDGQLIVDKNFSLKDVLIAIFFWTIGLGFLSYWMGGQKIILDAMTNGLSFTAQQRQVKGHIDGYYIWLVVDFLSFLLFLSVGNPIVAFSYLGMIAQGFVGIMIWKKSQSEETVGQETLA</sequence>
<dbReference type="Proteomes" id="UP000183162">
    <property type="component" value="Unassembled WGS sequence"/>
</dbReference>
<gene>
    <name evidence="9" type="ORF">SAMN05216400_0580</name>
</gene>
<feature type="transmembrane region" description="Helical" evidence="8">
    <location>
        <begin position="54"/>
        <end position="75"/>
    </location>
</feature>
<name>A0A1G9JEM5_STREI</name>
<evidence type="ECO:0000256" key="7">
    <source>
        <dbReference type="ARBA" id="ARBA00023136"/>
    </source>
</evidence>
<feature type="transmembrane region" description="Helical" evidence="8">
    <location>
        <begin position="188"/>
        <end position="205"/>
    </location>
</feature>
<protein>
    <submittedName>
        <fullName evidence="9">Nicotinamide mononucleotide transporter</fullName>
    </submittedName>
</protein>
<evidence type="ECO:0000256" key="8">
    <source>
        <dbReference type="SAM" id="Phobius"/>
    </source>
</evidence>
<comment type="subcellular location">
    <subcellularLocation>
        <location evidence="1">Cell membrane</location>
        <topology evidence="1">Multi-pass membrane protein</topology>
    </subcellularLocation>
</comment>
<dbReference type="GO" id="GO:0034257">
    <property type="term" value="F:nicotinamide riboside transmembrane transporter activity"/>
    <property type="evidence" value="ECO:0007669"/>
    <property type="project" value="InterPro"/>
</dbReference>
<reference evidence="9 10" key="1">
    <citation type="submission" date="2016-10" db="EMBL/GenBank/DDBJ databases">
        <authorList>
            <person name="de Groot N.N."/>
        </authorList>
    </citation>
    <scope>NUCLEOTIDE SEQUENCE [LARGE SCALE GENOMIC DNA]</scope>
    <source>
        <strain evidence="9 10">Sb09</strain>
    </source>
</reference>
<comment type="similarity">
    <text evidence="2">Belongs to the nicotinamide ribonucleoside (NR) uptake permease (TC 4.B.1) family.</text>
</comment>
<keyword evidence="3" id="KW-0813">Transport</keyword>
<dbReference type="GO" id="GO:0005886">
    <property type="term" value="C:plasma membrane"/>
    <property type="evidence" value="ECO:0007669"/>
    <property type="project" value="UniProtKB-SubCell"/>
</dbReference>
<dbReference type="InterPro" id="IPR006419">
    <property type="entry name" value="NMN_transpt_PnuC"/>
</dbReference>
<evidence type="ECO:0000256" key="6">
    <source>
        <dbReference type="ARBA" id="ARBA00022989"/>
    </source>
</evidence>
<proteinExistence type="inferred from homology"/>
<evidence type="ECO:0000313" key="9">
    <source>
        <dbReference type="EMBL" id="SDL36067.1"/>
    </source>
</evidence>
<evidence type="ECO:0000256" key="5">
    <source>
        <dbReference type="ARBA" id="ARBA00022692"/>
    </source>
</evidence>
<evidence type="ECO:0000256" key="1">
    <source>
        <dbReference type="ARBA" id="ARBA00004651"/>
    </source>
</evidence>
<dbReference type="RefSeq" id="WP_021141815.1">
    <property type="nucleotide sequence ID" value="NZ_BJMB01000001.1"/>
</dbReference>
<organism evidence="9 10">
    <name type="scientific">Streptococcus equinus</name>
    <name type="common">Streptococcus bovis</name>
    <dbReference type="NCBI Taxonomy" id="1335"/>
    <lineage>
        <taxon>Bacteria</taxon>
        <taxon>Bacillati</taxon>
        <taxon>Bacillota</taxon>
        <taxon>Bacilli</taxon>
        <taxon>Lactobacillales</taxon>
        <taxon>Streptococcaceae</taxon>
        <taxon>Streptococcus</taxon>
    </lineage>
</organism>
<evidence type="ECO:0000313" key="10">
    <source>
        <dbReference type="Proteomes" id="UP000183162"/>
    </source>
</evidence>
<feature type="transmembrane region" description="Helical" evidence="8">
    <location>
        <begin position="211"/>
        <end position="228"/>
    </location>
</feature>
<feature type="transmembrane region" description="Helical" evidence="8">
    <location>
        <begin position="140"/>
        <end position="158"/>
    </location>
</feature>
<dbReference type="PANTHER" id="PTHR36122">
    <property type="entry name" value="NICOTINAMIDE RIBOSIDE TRANSPORTER PNUC"/>
    <property type="match status" value="1"/>
</dbReference>
<dbReference type="EMBL" id="FNGX01000001">
    <property type="protein sequence ID" value="SDL36067.1"/>
    <property type="molecule type" value="Genomic_DNA"/>
</dbReference>
<keyword evidence="6 8" id="KW-1133">Transmembrane helix</keyword>
<dbReference type="AlphaFoldDB" id="A0A1G9JEM5"/>
<dbReference type="OrthoDB" id="9791248at2"/>
<evidence type="ECO:0000256" key="2">
    <source>
        <dbReference type="ARBA" id="ARBA00006669"/>
    </source>
</evidence>
<feature type="transmembrane region" description="Helical" evidence="8">
    <location>
        <begin position="87"/>
        <end position="110"/>
    </location>
</feature>
<evidence type="ECO:0000256" key="3">
    <source>
        <dbReference type="ARBA" id="ARBA00022448"/>
    </source>
</evidence>
<feature type="transmembrane region" description="Helical" evidence="8">
    <location>
        <begin position="24"/>
        <end position="42"/>
    </location>
</feature>
<evidence type="ECO:0000256" key="4">
    <source>
        <dbReference type="ARBA" id="ARBA00022475"/>
    </source>
</evidence>
<dbReference type="Pfam" id="PF04973">
    <property type="entry name" value="NMN_transporter"/>
    <property type="match status" value="1"/>
</dbReference>
<dbReference type="PANTHER" id="PTHR36122:SF2">
    <property type="entry name" value="NICOTINAMIDE RIBOSIDE TRANSPORTER PNUC"/>
    <property type="match status" value="1"/>
</dbReference>
<accession>A0A1G9JEM5</accession>
<keyword evidence="5 8" id="KW-0812">Transmembrane</keyword>
<keyword evidence="4" id="KW-1003">Cell membrane</keyword>
<keyword evidence="7 8" id="KW-0472">Membrane</keyword>